<dbReference type="GO" id="GO:0006511">
    <property type="term" value="P:ubiquitin-dependent protein catabolic process"/>
    <property type="evidence" value="ECO:0007669"/>
    <property type="project" value="InterPro"/>
</dbReference>
<evidence type="ECO:0000313" key="5">
    <source>
        <dbReference type="Proteomes" id="UP000078561"/>
    </source>
</evidence>
<dbReference type="InterPro" id="IPR059120">
    <property type="entry name" value="Cullin-like_AB"/>
</dbReference>
<dbReference type="GO" id="GO:0007091">
    <property type="term" value="P:metaphase/anaphase transition of mitotic cell cycle"/>
    <property type="evidence" value="ECO:0007669"/>
    <property type="project" value="TreeGrafter"/>
</dbReference>
<organism evidence="4">
    <name type="scientific">Absidia glauca</name>
    <name type="common">Pin mould</name>
    <dbReference type="NCBI Taxonomy" id="4829"/>
    <lineage>
        <taxon>Eukaryota</taxon>
        <taxon>Fungi</taxon>
        <taxon>Fungi incertae sedis</taxon>
        <taxon>Mucoromycota</taxon>
        <taxon>Mucoromycotina</taxon>
        <taxon>Mucoromycetes</taxon>
        <taxon>Mucorales</taxon>
        <taxon>Cunninghamellaceae</taxon>
        <taxon>Absidia</taxon>
    </lineage>
</organism>
<feature type="compositionally biased region" description="Low complexity" evidence="2">
    <location>
        <begin position="282"/>
        <end position="301"/>
    </location>
</feature>
<keyword evidence="5" id="KW-1185">Reference proteome</keyword>
<dbReference type="GO" id="GO:0005680">
    <property type="term" value="C:anaphase-promoting complex"/>
    <property type="evidence" value="ECO:0007669"/>
    <property type="project" value="TreeGrafter"/>
</dbReference>
<dbReference type="STRING" id="4829.A0A163L0G0"/>
<dbReference type="PANTHER" id="PTHR45957:SF1">
    <property type="entry name" value="ANAPHASE-PROMOTING COMPLEX SUBUNIT 2"/>
    <property type="match status" value="1"/>
</dbReference>
<name>A0A163L0G0_ABSGL</name>
<evidence type="ECO:0000256" key="1">
    <source>
        <dbReference type="PROSITE-ProRule" id="PRU00330"/>
    </source>
</evidence>
<feature type="region of interest" description="Disordered" evidence="2">
    <location>
        <begin position="257"/>
        <end position="305"/>
    </location>
</feature>
<comment type="similarity">
    <text evidence="1">Belongs to the cullin family.</text>
</comment>
<dbReference type="Pfam" id="PF25773">
    <property type="entry name" value="TPR_ANAPC2"/>
    <property type="match status" value="1"/>
</dbReference>
<dbReference type="InParanoid" id="A0A163L0G0"/>
<dbReference type="InterPro" id="IPR044554">
    <property type="entry name" value="ANAPC2"/>
</dbReference>
<feature type="domain" description="Cullin family profile" evidence="3">
    <location>
        <begin position="535"/>
        <end position="756"/>
    </location>
</feature>
<dbReference type="InterPro" id="IPR016158">
    <property type="entry name" value="Cullin_homology"/>
</dbReference>
<sequence>MLTPNPRIGSTNELFLFYLNKETAQHNDLPSMDDLIEYCQKYPRLLTLRDSPLKYLQDPNVPKVVIHDWYIYIASEYTKDKAKEIIDGWEKEYLAKKGTTLALKTFGPFVDQLYELCQRIFLAPSMPWPGYSPMTFPELKQRLYRSFCSIITSLLPATFDTLLQDYYSHVYDSLFEQCDQLDSESMTDESTTHSDSMIQAPCTHAFPYKGNALGWILTHSLDENLPEMMSVGDISNYLLEKQLTDLMNSCPPAYLVDLDDLPPDHQQKGPRTHSPAAMDTDTQPSSSTAPAPAPMESTPPSVQSDNSLSRFIDLCQKCNALKLTPPWERMIHTWISQRLENEQWARNWTTNVLAIQLDWLQKTVLPWLSHIIAPFPMVSLVDGNCSDPWFDFIRAKIKVEHILYREYYDSRSKHIFDIIMDFPTSKPVTEELMVIIQKTRLMNHLRDTIMESLNSRLLHQGASATDIIQQYISCIRLMKLMDPSCEALLPIVRQVETYMINYRDDTLNGVIEMIRQSEDYDLATTDAQDCYVFPDSELNDENITILDDSSQVERLQKKSNDPVAMLISLCGSRTKFAEKYKEAMAKSLMLSQDYDTDQEVISLELVKQHFTENIMVGSDVMIKDMSNARRVDRKVHEHLPHIDDRFHATVMSRLYWPEHPDEPNINLIPSIHSTMKSYAEEFTNVKPSRKLVWLPSQGSMTIELEFDNRSQEFTVDPPTAHVIALFEQNKVLTKRQVMDLTGLPSTLTLASLNFWHKNRVLRLDSNGLYRLLEQ</sequence>
<dbReference type="OrthoDB" id="5581181at2759"/>
<protein>
    <recommendedName>
        <fullName evidence="3">Cullin family profile domain-containing protein</fullName>
    </recommendedName>
</protein>
<dbReference type="Pfam" id="PF26557">
    <property type="entry name" value="Cullin_AB"/>
    <property type="match status" value="1"/>
</dbReference>
<dbReference type="InterPro" id="IPR057975">
    <property type="entry name" value="TPR_ANAPC2"/>
</dbReference>
<dbReference type="Gene3D" id="3.30.230.130">
    <property type="entry name" value="Cullin, Chain C, Domain 2"/>
    <property type="match status" value="1"/>
</dbReference>
<dbReference type="SUPFAM" id="SSF75632">
    <property type="entry name" value="Cullin homology domain"/>
    <property type="match status" value="1"/>
</dbReference>
<dbReference type="InterPro" id="IPR036317">
    <property type="entry name" value="Cullin_homology_sf"/>
</dbReference>
<evidence type="ECO:0000256" key="2">
    <source>
        <dbReference type="SAM" id="MobiDB-lite"/>
    </source>
</evidence>
<dbReference type="PROSITE" id="PS50069">
    <property type="entry name" value="CULLIN_2"/>
    <property type="match status" value="1"/>
</dbReference>
<evidence type="ECO:0000313" key="4">
    <source>
        <dbReference type="EMBL" id="SAM03090.1"/>
    </source>
</evidence>
<gene>
    <name evidence="4" type="primary">ABSGL_08908.1 scaffold 10588</name>
</gene>
<dbReference type="GO" id="GO:0031625">
    <property type="term" value="F:ubiquitin protein ligase binding"/>
    <property type="evidence" value="ECO:0007669"/>
    <property type="project" value="InterPro"/>
</dbReference>
<dbReference type="AlphaFoldDB" id="A0A163L0G0"/>
<accession>A0A163L0G0</accession>
<dbReference type="PANTHER" id="PTHR45957">
    <property type="entry name" value="ANAPHASE-PROMOTING COMPLEX SUBUNIT 2"/>
    <property type="match status" value="1"/>
</dbReference>
<proteinExistence type="inferred from homology"/>
<reference evidence="4" key="1">
    <citation type="submission" date="2016-04" db="EMBL/GenBank/DDBJ databases">
        <authorList>
            <person name="Evans L.H."/>
            <person name="Alamgir A."/>
            <person name="Owens N."/>
            <person name="Weber N.D."/>
            <person name="Virtaneva K."/>
            <person name="Barbian K."/>
            <person name="Babar A."/>
            <person name="Rosenke K."/>
        </authorList>
    </citation>
    <scope>NUCLEOTIDE SEQUENCE [LARGE SCALE GENOMIC DNA]</scope>
    <source>
        <strain evidence="4">CBS 101.48</strain>
    </source>
</reference>
<dbReference type="Proteomes" id="UP000078561">
    <property type="component" value="Unassembled WGS sequence"/>
</dbReference>
<dbReference type="GO" id="GO:0070979">
    <property type="term" value="P:protein K11-linked ubiquitination"/>
    <property type="evidence" value="ECO:0007669"/>
    <property type="project" value="TreeGrafter"/>
</dbReference>
<dbReference type="EMBL" id="LT554051">
    <property type="protein sequence ID" value="SAM03090.1"/>
    <property type="molecule type" value="Genomic_DNA"/>
</dbReference>
<dbReference type="Gene3D" id="1.20.1310.10">
    <property type="entry name" value="Cullin Repeats"/>
    <property type="match status" value="1"/>
</dbReference>
<evidence type="ECO:0000259" key="3">
    <source>
        <dbReference type="PROSITE" id="PS50069"/>
    </source>
</evidence>
<dbReference type="FunCoup" id="A0A163L0G0">
    <property type="interactions" value="550"/>
</dbReference>